<proteinExistence type="predicted"/>
<dbReference type="PANTHER" id="PTHR35807">
    <property type="entry name" value="TRANSCRIPTIONAL REGULATOR REDD-RELATED"/>
    <property type="match status" value="1"/>
</dbReference>
<reference evidence="1 2" key="1">
    <citation type="submission" date="2016-07" db="EMBL/GenBank/DDBJ databases">
        <title>Complete genome sequence of Altererythrobacter dongtanensis KCTC 22672, a type strain with esterase isolated from tidal flat.</title>
        <authorList>
            <person name="Cheng H."/>
            <person name="Wu Y.-H."/>
            <person name="Zhou P."/>
            <person name="Huo Y.-Y."/>
            <person name="Wang C.-S."/>
            <person name="Xu X.-W."/>
        </authorList>
    </citation>
    <scope>NUCLEOTIDE SEQUENCE [LARGE SCALE GENOMIC DNA]</scope>
    <source>
        <strain evidence="1 2">KCTC 22672</strain>
    </source>
</reference>
<dbReference type="AlphaFoldDB" id="A0A1B2ABZ8"/>
<dbReference type="KEGG" id="ado:A6F68_01099"/>
<dbReference type="SMART" id="SM00028">
    <property type="entry name" value="TPR"/>
    <property type="match status" value="3"/>
</dbReference>
<accession>A0A1B2ABZ8</accession>
<keyword evidence="2" id="KW-1185">Reference proteome</keyword>
<dbReference type="GO" id="GO:0003677">
    <property type="term" value="F:DNA binding"/>
    <property type="evidence" value="ECO:0007669"/>
    <property type="project" value="InterPro"/>
</dbReference>
<dbReference type="InterPro" id="IPR051677">
    <property type="entry name" value="AfsR-DnrI-RedD_regulator"/>
</dbReference>
<sequence>MSAQTDAKVTQGALLRASIFGELRFESADGEVISLNNRRANLLLAILCIEPGHAMDRDALARLLWANRFAPQAKASLRQCLLELKRKLDDYGLDGLVVSRARIAIDPAVLSCDLDDLEAAFSAGDNEAAIAHLLAIGNRPLIQGATLNPRFDKWLGERREHIDARLRSAIAEAIRTSPKPIGDRLLEAARTRFPTYRTFNGVDHQVSLAVLPFPQLDTVGGDFFLAEGIVDELSTRLAGIEGITLAGRTSIAVVSEKGRTLTEIASELNVSHLIEGEVRRGPKGIQVRLALISGQSGNEVWSDQLYGSIEDFFESRKVIGANVIAAICRALGLPTSPAPSRKMTHDREAYALFLQGRSMVQRISGEEAFDKAIEFFERALAIDPEFAECWTALANAHIMKAALTPSLTRLEQSAKGADCAKRALELDPGQGHALSILGIHDWALFNPARSLERAFEAYARDPNDADVSSRLGSCLLYLGKARDALPYVEASVERDPVYARNYAMLASAYLSLGEFEKARVAGKRMTDLGFPGMWLALAQFALGDCDAAVQTHYETRFLLGTVIMRPPGMPPMDDAARDAYFDIAARGIFSGRQADRSAYCQLIDALHATMPDPYDSSISFPAIWMGHSELVMKIYSKRIHPANIFGLMSLWIDIEPINHTIRHPGFIDFAEGIGMVEAWERFGWPDLMPADPRKA</sequence>
<dbReference type="Pfam" id="PF13181">
    <property type="entry name" value="TPR_8"/>
    <property type="match status" value="1"/>
</dbReference>
<dbReference type="Gene3D" id="1.10.10.10">
    <property type="entry name" value="Winged helix-like DNA-binding domain superfamily/Winged helix DNA-binding domain"/>
    <property type="match status" value="1"/>
</dbReference>
<evidence type="ECO:0000313" key="2">
    <source>
        <dbReference type="Proteomes" id="UP000092932"/>
    </source>
</evidence>
<dbReference type="SUPFAM" id="SSF46894">
    <property type="entry name" value="C-terminal effector domain of the bipartite response regulators"/>
    <property type="match status" value="1"/>
</dbReference>
<dbReference type="SUPFAM" id="SSF48452">
    <property type="entry name" value="TPR-like"/>
    <property type="match status" value="1"/>
</dbReference>
<dbReference type="PATRIC" id="fig|692370.5.peg.1116"/>
<organism evidence="1 2">
    <name type="scientific">Tsuneonella dongtanensis</name>
    <dbReference type="NCBI Taxonomy" id="692370"/>
    <lineage>
        <taxon>Bacteria</taxon>
        <taxon>Pseudomonadati</taxon>
        <taxon>Pseudomonadota</taxon>
        <taxon>Alphaproteobacteria</taxon>
        <taxon>Sphingomonadales</taxon>
        <taxon>Erythrobacteraceae</taxon>
        <taxon>Tsuneonella</taxon>
    </lineage>
</organism>
<dbReference type="InterPro" id="IPR019734">
    <property type="entry name" value="TPR_rpt"/>
</dbReference>
<dbReference type="Gene3D" id="1.25.40.10">
    <property type="entry name" value="Tetratricopeptide repeat domain"/>
    <property type="match status" value="1"/>
</dbReference>
<dbReference type="InterPro" id="IPR011990">
    <property type="entry name" value="TPR-like_helical_dom_sf"/>
</dbReference>
<dbReference type="STRING" id="692370.A6F68_01099"/>
<evidence type="ECO:0000313" key="1">
    <source>
        <dbReference type="EMBL" id="ANY19618.1"/>
    </source>
</evidence>
<dbReference type="InterPro" id="IPR036388">
    <property type="entry name" value="WH-like_DNA-bd_sf"/>
</dbReference>
<dbReference type="Proteomes" id="UP000092932">
    <property type="component" value="Chromosome"/>
</dbReference>
<protein>
    <submittedName>
        <fullName evidence="1">Tetratricopeptide repeat protein</fullName>
    </submittedName>
</protein>
<name>A0A1B2ABZ8_9SPHN</name>
<dbReference type="InterPro" id="IPR016032">
    <property type="entry name" value="Sig_transdc_resp-reg_C-effctor"/>
</dbReference>
<gene>
    <name evidence="1" type="ORF">A6F68_01099</name>
</gene>
<dbReference type="EMBL" id="CP016591">
    <property type="protein sequence ID" value="ANY19618.1"/>
    <property type="molecule type" value="Genomic_DNA"/>
</dbReference>
<dbReference type="GO" id="GO:0006355">
    <property type="term" value="P:regulation of DNA-templated transcription"/>
    <property type="evidence" value="ECO:0007669"/>
    <property type="project" value="InterPro"/>
</dbReference>